<keyword evidence="2" id="KW-1185">Reference proteome</keyword>
<proteinExistence type="predicted"/>
<comment type="caution">
    <text evidence="1">The sequence shown here is derived from an EMBL/GenBank/DDBJ whole genome shotgun (WGS) entry which is preliminary data.</text>
</comment>
<dbReference type="Proteomes" id="UP001501074">
    <property type="component" value="Unassembled WGS sequence"/>
</dbReference>
<organism evidence="1 2">
    <name type="scientific">Kineosporia mesophila</name>
    <dbReference type="NCBI Taxonomy" id="566012"/>
    <lineage>
        <taxon>Bacteria</taxon>
        <taxon>Bacillati</taxon>
        <taxon>Actinomycetota</taxon>
        <taxon>Actinomycetes</taxon>
        <taxon>Kineosporiales</taxon>
        <taxon>Kineosporiaceae</taxon>
        <taxon>Kineosporia</taxon>
    </lineage>
</organism>
<evidence type="ECO:0008006" key="3">
    <source>
        <dbReference type="Google" id="ProtNLM"/>
    </source>
</evidence>
<evidence type="ECO:0000313" key="2">
    <source>
        <dbReference type="Proteomes" id="UP001501074"/>
    </source>
</evidence>
<evidence type="ECO:0000313" key="1">
    <source>
        <dbReference type="EMBL" id="GAA3597717.1"/>
    </source>
</evidence>
<accession>A0ABP6Z7U0</accession>
<dbReference type="EMBL" id="BAAAZO010000002">
    <property type="protein sequence ID" value="GAA3597717.1"/>
    <property type="molecule type" value="Genomic_DNA"/>
</dbReference>
<reference evidence="2" key="1">
    <citation type="journal article" date="2019" name="Int. J. Syst. Evol. Microbiol.">
        <title>The Global Catalogue of Microorganisms (GCM) 10K type strain sequencing project: providing services to taxonomists for standard genome sequencing and annotation.</title>
        <authorList>
            <consortium name="The Broad Institute Genomics Platform"/>
            <consortium name="The Broad Institute Genome Sequencing Center for Infectious Disease"/>
            <person name="Wu L."/>
            <person name="Ma J."/>
        </authorList>
    </citation>
    <scope>NUCLEOTIDE SEQUENCE [LARGE SCALE GENOMIC DNA]</scope>
    <source>
        <strain evidence="2">JCM 16902</strain>
    </source>
</reference>
<sequence>MVAVVAIAVLAVLLVVHYTDERRGGDRSGAGHVDHTPTLAAAGQDEARLVVTGGMDRLTVTADDLGGDLVRARTPEGQRAVPVLQAPESGVVRLSTEGSDDTGGGGVDLAVRLSRDVRWDIEIDGGSSALALDLGQARVHSLDVTQGVASVDVRLPRPDGTLRARIGGGANAVRFLVPADVPAQVTFSAGVGQADLDGEHRDGLAAGTVLDVPVSNDSTDRVEVALDSGIGSFNFQHEN</sequence>
<gene>
    <name evidence="1" type="ORF">GCM10022223_11120</name>
</gene>
<protein>
    <recommendedName>
        <fullName evidence="3">Adhesin domain-containing protein</fullName>
    </recommendedName>
</protein>
<name>A0ABP6Z7U0_9ACTN</name>